<dbReference type="AlphaFoldDB" id="A0A4R6FKQ5"/>
<dbReference type="SUPFAM" id="SSF158791">
    <property type="entry name" value="MgtE N-terminal domain-like"/>
    <property type="match status" value="1"/>
</dbReference>
<feature type="chain" id="PRO_5020800378" evidence="2">
    <location>
        <begin position="27"/>
        <end position="179"/>
    </location>
</feature>
<keyword evidence="2" id="KW-0732">Signal</keyword>
<organism evidence="3 4">
    <name type="scientific">Stakelama pacifica</name>
    <dbReference type="NCBI Taxonomy" id="517720"/>
    <lineage>
        <taxon>Bacteria</taxon>
        <taxon>Pseudomonadati</taxon>
        <taxon>Pseudomonadota</taxon>
        <taxon>Alphaproteobacteria</taxon>
        <taxon>Sphingomonadales</taxon>
        <taxon>Sphingomonadaceae</taxon>
        <taxon>Stakelama</taxon>
    </lineage>
</organism>
<keyword evidence="3" id="KW-0966">Cell projection</keyword>
<keyword evidence="3" id="KW-0969">Cilium</keyword>
<feature type="region of interest" description="Disordered" evidence="1">
    <location>
        <begin position="71"/>
        <end position="100"/>
    </location>
</feature>
<protein>
    <submittedName>
        <fullName evidence="3">Flagellar motility protein MotE (MotC chaperone)</fullName>
    </submittedName>
</protein>
<keyword evidence="4" id="KW-1185">Reference proteome</keyword>
<evidence type="ECO:0000313" key="4">
    <source>
        <dbReference type="Proteomes" id="UP000295493"/>
    </source>
</evidence>
<reference evidence="3 4" key="1">
    <citation type="submission" date="2019-03" db="EMBL/GenBank/DDBJ databases">
        <title>Genomic Encyclopedia of Type Strains, Phase IV (KMG-IV): sequencing the most valuable type-strain genomes for metagenomic binning, comparative biology and taxonomic classification.</title>
        <authorList>
            <person name="Goeker M."/>
        </authorList>
    </citation>
    <scope>NUCLEOTIDE SEQUENCE [LARGE SCALE GENOMIC DNA]</scope>
    <source>
        <strain evidence="3 4">DSM 25059</strain>
    </source>
</reference>
<evidence type="ECO:0000313" key="3">
    <source>
        <dbReference type="EMBL" id="TDN81164.1"/>
    </source>
</evidence>
<evidence type="ECO:0000256" key="1">
    <source>
        <dbReference type="SAM" id="MobiDB-lite"/>
    </source>
</evidence>
<evidence type="ECO:0000256" key="2">
    <source>
        <dbReference type="SAM" id="SignalP"/>
    </source>
</evidence>
<proteinExistence type="predicted"/>
<dbReference type="Proteomes" id="UP000295493">
    <property type="component" value="Unassembled WGS sequence"/>
</dbReference>
<comment type="caution">
    <text evidence="3">The sequence shown here is derived from an EMBL/GenBank/DDBJ whole genome shotgun (WGS) entry which is preliminary data.</text>
</comment>
<gene>
    <name evidence="3" type="ORF">EV664_108106</name>
</gene>
<sequence>MIRLPLLPLTAAVSALAVVANGAAVAGDAVGQPQETRLGNEIRSDMKAQQSREAQRQRALDLREQALKAAQARMKRQLDEGQAATAPADGAGGAAGGDNPSEQRFADLARIYQAMKPAKAALVLEKLDPDVQLRIAQHMRERNAGLIMAAMTPQGAAALSMGLARGIPVRAEPMKKAVD</sequence>
<dbReference type="RefSeq" id="WP_229668249.1">
    <property type="nucleotide sequence ID" value="NZ_BMLU01000008.1"/>
</dbReference>
<keyword evidence="3" id="KW-0282">Flagellum</keyword>
<feature type="signal peptide" evidence="2">
    <location>
        <begin position="1"/>
        <end position="26"/>
    </location>
</feature>
<accession>A0A4R6FKQ5</accession>
<dbReference type="EMBL" id="SNWD01000008">
    <property type="protein sequence ID" value="TDN81164.1"/>
    <property type="molecule type" value="Genomic_DNA"/>
</dbReference>
<name>A0A4R6FKQ5_9SPHN</name>